<dbReference type="AlphaFoldDB" id="A0ABD3KEW3"/>
<dbReference type="EMBL" id="JBJKBG010000005">
    <property type="protein sequence ID" value="KAL3737853.1"/>
    <property type="molecule type" value="Genomic_DNA"/>
</dbReference>
<accession>A0ABD3KEW3</accession>
<dbReference type="Proteomes" id="UP001634007">
    <property type="component" value="Unassembled WGS sequence"/>
</dbReference>
<reference evidence="1 2" key="1">
    <citation type="submission" date="2024-11" db="EMBL/GenBank/DDBJ databases">
        <title>Chromosome-level genome assembly of Eucalyptus globulus Labill. provides insights into its genome evolution.</title>
        <authorList>
            <person name="Li X."/>
        </authorList>
    </citation>
    <scope>NUCLEOTIDE SEQUENCE [LARGE SCALE GENOMIC DNA]</scope>
    <source>
        <strain evidence="1">CL2024</strain>
        <tissue evidence="1">Fresh tender leaves</tissue>
    </source>
</reference>
<comment type="caution">
    <text evidence="1">The sequence shown here is derived from an EMBL/GenBank/DDBJ whole genome shotgun (WGS) entry which is preliminary data.</text>
</comment>
<evidence type="ECO:0000313" key="1">
    <source>
        <dbReference type="EMBL" id="KAL3737853.1"/>
    </source>
</evidence>
<evidence type="ECO:0000313" key="2">
    <source>
        <dbReference type="Proteomes" id="UP001634007"/>
    </source>
</evidence>
<protein>
    <submittedName>
        <fullName evidence="1">Uncharacterized protein</fullName>
    </submittedName>
</protein>
<dbReference type="Gene3D" id="3.40.50.150">
    <property type="entry name" value="Vaccinia Virus protein VP39"/>
    <property type="match status" value="1"/>
</dbReference>
<gene>
    <name evidence="1" type="ORF">ACJRO7_019391</name>
</gene>
<keyword evidence="2" id="KW-1185">Reference proteome</keyword>
<dbReference type="InterPro" id="IPR029063">
    <property type="entry name" value="SAM-dependent_MTases_sf"/>
</dbReference>
<sequence length="95" mass="10425">MTTREIEIEGHQYTVLEQEDVCDSKWLTTEAHPHSFPLTSKDVIELSAESTGLPGLMAARLRACHVVLTNVVLILPGPRSKMEADGAEARGKVLQ</sequence>
<proteinExistence type="predicted"/>
<organism evidence="1 2">
    <name type="scientific">Eucalyptus globulus</name>
    <name type="common">Tasmanian blue gum</name>
    <dbReference type="NCBI Taxonomy" id="34317"/>
    <lineage>
        <taxon>Eukaryota</taxon>
        <taxon>Viridiplantae</taxon>
        <taxon>Streptophyta</taxon>
        <taxon>Embryophyta</taxon>
        <taxon>Tracheophyta</taxon>
        <taxon>Spermatophyta</taxon>
        <taxon>Magnoliopsida</taxon>
        <taxon>eudicotyledons</taxon>
        <taxon>Gunneridae</taxon>
        <taxon>Pentapetalae</taxon>
        <taxon>rosids</taxon>
        <taxon>malvids</taxon>
        <taxon>Myrtales</taxon>
        <taxon>Myrtaceae</taxon>
        <taxon>Myrtoideae</taxon>
        <taxon>Eucalypteae</taxon>
        <taxon>Eucalyptus</taxon>
    </lineage>
</organism>
<name>A0ABD3KEW3_EUCGL</name>